<evidence type="ECO:0000313" key="2">
    <source>
        <dbReference type="Proteomes" id="UP000281261"/>
    </source>
</evidence>
<gene>
    <name evidence="1" type="ORF">DRH29_02635</name>
</gene>
<dbReference type="AlphaFoldDB" id="A0A420ZCF4"/>
<reference evidence="1 2" key="1">
    <citation type="submission" date="2018-06" db="EMBL/GenBank/DDBJ databases">
        <title>Extensive metabolic versatility and redundancy in microbially diverse, dynamic hydrothermal sediments.</title>
        <authorList>
            <person name="Dombrowski N."/>
            <person name="Teske A."/>
            <person name="Baker B.J."/>
        </authorList>
    </citation>
    <scope>NUCLEOTIDE SEQUENCE [LARGE SCALE GENOMIC DNA]</scope>
    <source>
        <strain evidence="1">B79_G16</strain>
    </source>
</reference>
<dbReference type="Proteomes" id="UP000281261">
    <property type="component" value="Unassembled WGS sequence"/>
</dbReference>
<evidence type="ECO:0000313" key="1">
    <source>
        <dbReference type="EMBL" id="RLC37237.1"/>
    </source>
</evidence>
<protein>
    <submittedName>
        <fullName evidence="1">Uncharacterized protein</fullName>
    </submittedName>
</protein>
<organism evidence="1 2">
    <name type="scientific">candidate division Kazan bacterium</name>
    <dbReference type="NCBI Taxonomy" id="2202143"/>
    <lineage>
        <taxon>Bacteria</taxon>
        <taxon>Bacteria division Kazan-3B-28</taxon>
    </lineage>
</organism>
<sequence length="80" mass="9505">MDSKEELIEKLKKYTKDDIIFTSHAFIRAKQRNIKLSEVIENITNPKRLVFARKQKANKPGEEKYDCYFVHSNTYSMYGN</sequence>
<name>A0A420ZCF4_UNCK3</name>
<comment type="caution">
    <text evidence="1">The sequence shown here is derived from an EMBL/GenBank/DDBJ whole genome shotgun (WGS) entry which is preliminary data.</text>
</comment>
<accession>A0A420ZCF4</accession>
<proteinExistence type="predicted"/>
<dbReference type="EMBL" id="QMNG01000008">
    <property type="protein sequence ID" value="RLC37237.1"/>
    <property type="molecule type" value="Genomic_DNA"/>
</dbReference>